<evidence type="ECO:0000259" key="1">
    <source>
        <dbReference type="Pfam" id="PF01208"/>
    </source>
</evidence>
<gene>
    <name evidence="2" type="ORF">LCGC14_0496820</name>
</gene>
<dbReference type="SUPFAM" id="SSF51726">
    <property type="entry name" value="UROD/MetE-like"/>
    <property type="match status" value="1"/>
</dbReference>
<dbReference type="EMBL" id="LAZR01000574">
    <property type="protein sequence ID" value="KKN63909.1"/>
    <property type="molecule type" value="Genomic_DNA"/>
</dbReference>
<dbReference type="Gene3D" id="3.20.20.210">
    <property type="match status" value="1"/>
</dbReference>
<dbReference type="Pfam" id="PF01208">
    <property type="entry name" value="URO-D"/>
    <property type="match status" value="1"/>
</dbReference>
<organism evidence="2">
    <name type="scientific">marine sediment metagenome</name>
    <dbReference type="NCBI Taxonomy" id="412755"/>
    <lineage>
        <taxon>unclassified sequences</taxon>
        <taxon>metagenomes</taxon>
        <taxon>ecological metagenomes</taxon>
    </lineage>
</organism>
<dbReference type="InterPro" id="IPR052024">
    <property type="entry name" value="Methanogen_methyltrans"/>
</dbReference>
<name>A0A0F9SA55_9ZZZZ</name>
<protein>
    <recommendedName>
        <fullName evidence="1">Uroporphyrinogen decarboxylase (URO-D) domain-containing protein</fullName>
    </recommendedName>
</protein>
<feature type="domain" description="Uroporphyrinogen decarboxylase (URO-D)" evidence="1">
    <location>
        <begin position="5"/>
        <end position="334"/>
    </location>
</feature>
<dbReference type="InterPro" id="IPR038071">
    <property type="entry name" value="UROD/MetE-like_sf"/>
</dbReference>
<reference evidence="2" key="1">
    <citation type="journal article" date="2015" name="Nature">
        <title>Complex archaea that bridge the gap between prokaryotes and eukaryotes.</title>
        <authorList>
            <person name="Spang A."/>
            <person name="Saw J.H."/>
            <person name="Jorgensen S.L."/>
            <person name="Zaremba-Niedzwiedzka K."/>
            <person name="Martijn J."/>
            <person name="Lind A.E."/>
            <person name="van Eijk R."/>
            <person name="Schleper C."/>
            <person name="Guy L."/>
            <person name="Ettema T.J."/>
        </authorList>
    </citation>
    <scope>NUCLEOTIDE SEQUENCE</scope>
</reference>
<sequence>MDSFERIFSALKGQSVDRPPVFPQIGDHAGIINKLTYNIMYEDAKMAADAHLKALDLYGYDITTIQVEPSWPVAEACGAEVNYPRDKNPWITKYPIESENDLENLGVPDFMETKSLRVMIEGTNILANEADVPVAAFMTGPITFSLQLMSYKVLIKMMIKNPEFTHKFIKKSVILIREYIKALKEAGATVFVVCEHDFQILKTEQIKDYSLDYLPALFDIYDYNILHMCGKVSPHLEVLAHDLKCIKNLNTLNIGPFVDISKTQEHLNHKIGVAGNIDHMRLLPFGSPKEVENAVHKAIEASGRDPRFMVAPGCEITSDTPIENVKALVKATQTFYK</sequence>
<dbReference type="PANTHER" id="PTHR47099:SF1">
    <property type="entry name" value="METHYLCOBAMIDE:COM METHYLTRANSFERASE MTBA"/>
    <property type="match status" value="1"/>
</dbReference>
<comment type="caution">
    <text evidence="2">The sequence shown here is derived from an EMBL/GenBank/DDBJ whole genome shotgun (WGS) entry which is preliminary data.</text>
</comment>
<dbReference type="PANTHER" id="PTHR47099">
    <property type="entry name" value="METHYLCOBAMIDE:COM METHYLTRANSFERASE MTBA"/>
    <property type="match status" value="1"/>
</dbReference>
<dbReference type="GO" id="GO:0006779">
    <property type="term" value="P:porphyrin-containing compound biosynthetic process"/>
    <property type="evidence" value="ECO:0007669"/>
    <property type="project" value="InterPro"/>
</dbReference>
<evidence type="ECO:0000313" key="2">
    <source>
        <dbReference type="EMBL" id="KKN63909.1"/>
    </source>
</evidence>
<dbReference type="AlphaFoldDB" id="A0A0F9SA55"/>
<proteinExistence type="predicted"/>
<dbReference type="GO" id="GO:0004853">
    <property type="term" value="F:uroporphyrinogen decarboxylase activity"/>
    <property type="evidence" value="ECO:0007669"/>
    <property type="project" value="InterPro"/>
</dbReference>
<accession>A0A0F9SA55</accession>
<dbReference type="InterPro" id="IPR000257">
    <property type="entry name" value="Uroporphyrinogen_deCOase"/>
</dbReference>